<evidence type="ECO:0000259" key="1">
    <source>
        <dbReference type="Pfam" id="PF03551"/>
    </source>
</evidence>
<dbReference type="Proteomes" id="UP000192478">
    <property type="component" value="Chromosome"/>
</dbReference>
<dbReference type="InterPro" id="IPR005149">
    <property type="entry name" value="Tscrpt_reg_PadR_N"/>
</dbReference>
<evidence type="ECO:0000313" key="4">
    <source>
        <dbReference type="Proteomes" id="UP000177894"/>
    </source>
</evidence>
<accession>A0AAC9WH28</accession>
<dbReference type="EMBL" id="CP020559">
    <property type="protein sequence ID" value="ARE88409.1"/>
    <property type="molecule type" value="Genomic_DNA"/>
</dbReference>
<dbReference type="InterPro" id="IPR036390">
    <property type="entry name" value="WH_DNA-bd_sf"/>
</dbReference>
<evidence type="ECO:0000313" key="5">
    <source>
        <dbReference type="Proteomes" id="UP000192478"/>
    </source>
</evidence>
<dbReference type="SUPFAM" id="SSF46785">
    <property type="entry name" value="Winged helix' DNA-binding domain"/>
    <property type="match status" value="1"/>
</dbReference>
<dbReference type="PANTHER" id="PTHR33169">
    <property type="entry name" value="PADR-FAMILY TRANSCRIPTIONAL REGULATOR"/>
    <property type="match status" value="1"/>
</dbReference>
<dbReference type="AlphaFoldDB" id="A0AAC9WH28"/>
<organism evidence="3 5">
    <name type="scientific">Clostridium formicaceticum</name>
    <dbReference type="NCBI Taxonomy" id="1497"/>
    <lineage>
        <taxon>Bacteria</taxon>
        <taxon>Bacillati</taxon>
        <taxon>Bacillota</taxon>
        <taxon>Clostridia</taxon>
        <taxon>Eubacteriales</taxon>
        <taxon>Clostridiaceae</taxon>
        <taxon>Clostridium</taxon>
    </lineage>
</organism>
<evidence type="ECO:0000313" key="3">
    <source>
        <dbReference type="EMBL" id="ARE88409.1"/>
    </source>
</evidence>
<dbReference type="InterPro" id="IPR036388">
    <property type="entry name" value="WH-like_DNA-bd_sf"/>
</dbReference>
<sequence>MSNSRRSLMDVNIKCSCKGNNLDKLLQPNILSLLVNKNLHGYVLIQELEAKNVFKGEKIDKAGIYRTLKNLEAQGLVSSEWNIEDVGAAKKVYKITASGKECLKTWIQTLEDYKKTIEAIIEDAKEVLNQNSSL</sequence>
<feature type="domain" description="Transcription regulator PadR N-terminal" evidence="1">
    <location>
        <begin position="30"/>
        <end position="104"/>
    </location>
</feature>
<evidence type="ECO:0000313" key="2">
    <source>
        <dbReference type="EMBL" id="AOY77800.1"/>
    </source>
</evidence>
<name>A0AAC9WH28_9CLOT</name>
<dbReference type="EMBL" id="CP017603">
    <property type="protein sequence ID" value="AOY77800.1"/>
    <property type="molecule type" value="Genomic_DNA"/>
</dbReference>
<dbReference type="Pfam" id="PF03551">
    <property type="entry name" value="PadR"/>
    <property type="match status" value="1"/>
</dbReference>
<reference evidence="3 5" key="2">
    <citation type="submission" date="2017-03" db="EMBL/GenBank/DDBJ databases">
        <title>Complete sequence of Clostridium formicaceticum DSM 92.</title>
        <authorList>
            <person name="Poehlein A."/>
            <person name="Karl M."/>
            <person name="Bengelsdorf F.R."/>
            <person name="Duerre P."/>
            <person name="Daniel R."/>
        </authorList>
    </citation>
    <scope>NUCLEOTIDE SEQUENCE [LARGE SCALE GENOMIC DNA]</scope>
    <source>
        <strain evidence="3 5">DSM 92</strain>
    </source>
</reference>
<dbReference type="RefSeq" id="WP_070971970.1">
    <property type="nucleotide sequence ID" value="NZ_CP017603.1"/>
</dbReference>
<protein>
    <submittedName>
        <fullName evidence="3">Lineage-specific thermal regulator protein</fullName>
    </submittedName>
    <submittedName>
        <fullName evidence="2">Transcriptional regulator</fullName>
    </submittedName>
</protein>
<reference evidence="2 4" key="1">
    <citation type="submission" date="2016-10" db="EMBL/GenBank/DDBJ databases">
        <title>Complete Genome Sequence of Acetogen Clostridium formicoaceticum ATCC 27076.</title>
        <authorList>
            <person name="Bao T."/>
            <person name="Cheng C."/>
            <person name="Zhao J."/>
            <person name="Yang S.-T."/>
            <person name="Wang J."/>
            <person name="Wang M."/>
        </authorList>
    </citation>
    <scope>NUCLEOTIDE SEQUENCE [LARGE SCALE GENOMIC DNA]</scope>
    <source>
        <strain evidence="2 4">ATCC 27076</strain>
    </source>
</reference>
<dbReference type="KEGG" id="cfm:BJL90_19210"/>
<gene>
    <name evidence="2" type="ORF">BJL90_19210</name>
    <name evidence="3" type="ORF">CLFO_28120</name>
</gene>
<dbReference type="Gene3D" id="1.10.10.10">
    <property type="entry name" value="Winged helix-like DNA-binding domain superfamily/Winged helix DNA-binding domain"/>
    <property type="match status" value="1"/>
</dbReference>
<dbReference type="Proteomes" id="UP000177894">
    <property type="component" value="Chromosome"/>
</dbReference>
<dbReference type="InterPro" id="IPR052509">
    <property type="entry name" value="Metal_resp_DNA-bind_regulator"/>
</dbReference>
<dbReference type="PANTHER" id="PTHR33169:SF14">
    <property type="entry name" value="TRANSCRIPTIONAL REGULATOR RV3488"/>
    <property type="match status" value="1"/>
</dbReference>
<keyword evidence="4" id="KW-1185">Reference proteome</keyword>
<proteinExistence type="predicted"/>